<dbReference type="GO" id="GO:0043190">
    <property type="term" value="C:ATP-binding cassette (ABC) transporter complex"/>
    <property type="evidence" value="ECO:0007669"/>
    <property type="project" value="InterPro"/>
</dbReference>
<dbReference type="Proteomes" id="UP000009223">
    <property type="component" value="Chromosome"/>
</dbReference>
<name>F5YNF6_TREPZ</name>
<evidence type="ECO:0000313" key="2">
    <source>
        <dbReference type="EMBL" id="AEF85859.1"/>
    </source>
</evidence>
<proteinExistence type="predicted"/>
<dbReference type="CDD" id="cd00995">
    <property type="entry name" value="PBP2_NikA_DppA_OppA_like"/>
    <property type="match status" value="1"/>
</dbReference>
<dbReference type="InterPro" id="IPR030678">
    <property type="entry name" value="Peptide/Ni-bd"/>
</dbReference>
<feature type="domain" description="Solute-binding protein family 5" evidence="1">
    <location>
        <begin position="93"/>
        <end position="448"/>
    </location>
</feature>
<dbReference type="EMBL" id="CP001843">
    <property type="protein sequence ID" value="AEF85859.1"/>
    <property type="molecule type" value="Genomic_DNA"/>
</dbReference>
<evidence type="ECO:0000259" key="1">
    <source>
        <dbReference type="Pfam" id="PF00496"/>
    </source>
</evidence>
<dbReference type="Gene3D" id="3.40.190.10">
    <property type="entry name" value="Periplasmic binding protein-like II"/>
    <property type="match status" value="1"/>
</dbReference>
<dbReference type="PIRSF" id="PIRSF002741">
    <property type="entry name" value="MppA"/>
    <property type="match status" value="1"/>
</dbReference>
<protein>
    <submittedName>
        <fullName evidence="2">Oligopeptide ABC transporter substrate-binding protein</fullName>
    </submittedName>
</protein>
<dbReference type="Gene3D" id="3.10.105.10">
    <property type="entry name" value="Dipeptide-binding Protein, Domain 3"/>
    <property type="match status" value="1"/>
</dbReference>
<reference evidence="2 3" key="2">
    <citation type="journal article" date="2011" name="ISME J.">
        <title>RNA-seq reveals cooperative metabolic interactions between two termite-gut spirochete species in co-culture.</title>
        <authorList>
            <person name="Rosenthal A.Z."/>
            <person name="Matson E.G."/>
            <person name="Eldar A."/>
            <person name="Leadbetter J.R."/>
        </authorList>
    </citation>
    <scope>NUCLEOTIDE SEQUENCE [LARGE SCALE GENOMIC DNA]</scope>
    <source>
        <strain evidence="3">ATCC BAA-887 / DSM 12427 / ZAS-2</strain>
    </source>
</reference>
<evidence type="ECO:0000313" key="3">
    <source>
        <dbReference type="Proteomes" id="UP000009223"/>
    </source>
</evidence>
<dbReference type="HOGENOM" id="CLU_017028_7_4_12"/>
<reference evidence="3" key="1">
    <citation type="submission" date="2009-12" db="EMBL/GenBank/DDBJ databases">
        <title>Complete sequence of Treponema primitia strain ZAS-2.</title>
        <authorList>
            <person name="Tetu S.G."/>
            <person name="Matson E."/>
            <person name="Ren Q."/>
            <person name="Seshadri R."/>
            <person name="Elbourne L."/>
            <person name="Hassan K.A."/>
            <person name="Durkin A."/>
            <person name="Radune D."/>
            <person name="Mohamoud Y."/>
            <person name="Shay R."/>
            <person name="Jin S."/>
            <person name="Zhang X."/>
            <person name="Lucey K."/>
            <person name="Ballor N.R."/>
            <person name="Ottesen E."/>
            <person name="Rosenthal R."/>
            <person name="Allen A."/>
            <person name="Leadbetter J.R."/>
            <person name="Paulsen I.T."/>
        </authorList>
    </citation>
    <scope>NUCLEOTIDE SEQUENCE [LARGE SCALE GENOMIC DNA]</scope>
    <source>
        <strain evidence="3">ATCC BAA-887 / DSM 12427 / ZAS-2</strain>
    </source>
</reference>
<dbReference type="GO" id="GO:0015833">
    <property type="term" value="P:peptide transport"/>
    <property type="evidence" value="ECO:0007669"/>
    <property type="project" value="TreeGrafter"/>
</dbReference>
<dbReference type="GO" id="GO:0030288">
    <property type="term" value="C:outer membrane-bounded periplasmic space"/>
    <property type="evidence" value="ECO:0007669"/>
    <property type="project" value="UniProtKB-ARBA"/>
</dbReference>
<gene>
    <name evidence="2" type="ordered locus">TREPR_3027</name>
</gene>
<dbReference type="GO" id="GO:1904680">
    <property type="term" value="F:peptide transmembrane transporter activity"/>
    <property type="evidence" value="ECO:0007669"/>
    <property type="project" value="TreeGrafter"/>
</dbReference>
<dbReference type="Pfam" id="PF00496">
    <property type="entry name" value="SBP_bac_5"/>
    <property type="match status" value="1"/>
</dbReference>
<dbReference type="KEGG" id="tpi:TREPR_3027"/>
<dbReference type="InterPro" id="IPR039424">
    <property type="entry name" value="SBP_5"/>
</dbReference>
<dbReference type="STRING" id="545694.TREPR_3027"/>
<keyword evidence="3" id="KW-1185">Reference proteome</keyword>
<dbReference type="InterPro" id="IPR000914">
    <property type="entry name" value="SBP_5_dom"/>
</dbReference>
<sequence>MDFMKKSLLCAARPLVAGLALALLLAGGVGSVYGGGKSQAGGTPRADNTLRVSLNRSVKTLDPLYLDSTAADNVIGQLGDTLVRNNKGRSDFFPDLATDWTISEDGKTYVFNLRKGVLYHPGKFQNGRELAPADVVYCLNRAKGYFSNYLYMLGEVEVTGPYQVTCHLNVPDANFLYNLTSTTNTIFPPEEQEGWGQDFATHFIGTGPYILESHIPDQKSTMVRNEKYWGTKANIERVEYYIISDTAQRVNALRTGEIDVDLNVVGETIQTVKDNSSLTLYQNPAFRVNLIGFNTRAKGPLSDPRVRKALIQATDYDTLAKGVFRYNEGTVQKLPLPNNSWGYDKALEALVPAYNPTAAKALLAEAGYPNGFKVTINYVGTGNAERAVTILQALWKDALNVELVPVTTEQAVYMEILQTGSFELQAGSQGCTSDPATSLGYFFSTDKIGGNYNPWGYSNPAIDAKIALAVAIPDRTKRIQLYHEILEQVVPENVGIFYANEKLTWGVTNRVKNVEQWAAILDVTKGIQGEPGYINLSIAN</sequence>
<dbReference type="AlphaFoldDB" id="F5YNF6"/>
<organism evidence="2 3">
    <name type="scientific">Treponema primitia (strain ATCC BAA-887 / DSM 12427 / ZAS-2)</name>
    <dbReference type="NCBI Taxonomy" id="545694"/>
    <lineage>
        <taxon>Bacteria</taxon>
        <taxon>Pseudomonadati</taxon>
        <taxon>Spirochaetota</taxon>
        <taxon>Spirochaetia</taxon>
        <taxon>Spirochaetales</taxon>
        <taxon>Treponemataceae</taxon>
        <taxon>Treponema</taxon>
    </lineage>
</organism>
<dbReference type="SUPFAM" id="SSF53850">
    <property type="entry name" value="Periplasmic binding protein-like II"/>
    <property type="match status" value="1"/>
</dbReference>
<accession>F5YNF6</accession>
<dbReference type="PANTHER" id="PTHR30290">
    <property type="entry name" value="PERIPLASMIC BINDING COMPONENT OF ABC TRANSPORTER"/>
    <property type="match status" value="1"/>
</dbReference>
<dbReference type="eggNOG" id="COG0747">
    <property type="taxonomic scope" value="Bacteria"/>
</dbReference>